<dbReference type="VEuPathDB" id="VectorBase:GPPI035314"/>
<evidence type="ECO:0000256" key="1">
    <source>
        <dbReference type="SAM" id="Phobius"/>
    </source>
</evidence>
<keyword evidence="1" id="KW-1133">Transmembrane helix</keyword>
<name>A0A1B0BN64_9MUSC</name>
<accession>A0A1B0BN64</accession>
<evidence type="ECO:0000313" key="2">
    <source>
        <dbReference type="EnsemblMetazoa" id="GPPI035314-PA"/>
    </source>
</evidence>
<dbReference type="EnsemblMetazoa" id="GPPI035314-RA">
    <property type="protein sequence ID" value="GPPI035314-PA"/>
    <property type="gene ID" value="GPPI035314"/>
</dbReference>
<protein>
    <submittedName>
        <fullName evidence="2">Uncharacterized protein</fullName>
    </submittedName>
</protein>
<proteinExistence type="predicted"/>
<dbReference type="EMBL" id="JXJN01017201">
    <property type="status" value="NOT_ANNOTATED_CDS"/>
    <property type="molecule type" value="Genomic_DNA"/>
</dbReference>
<keyword evidence="1" id="KW-0812">Transmembrane</keyword>
<sequence length="289" mass="32585">MKLKNKILRYVTPIFIVLFIDELLYTEAYMKSVRIEEIPFGLTPNVEHYRKSKEISPLHTKNPAAGIHAIKNLEMNRSFFHIFKIPCEGKWPFIPPFMQNRVDAAARTLFSQNDSYIKQFCQKWIQIKECFRPNISFLALLGSLRADQDEIFISLSIDSFASQMISSASSSFGFAETPTAILLLYNSATLLVAPLSATCEKLLITDTFEYVSDFHMLFKNYRQTTNTRYIFVKPGSALFSIMGTAAIPPSFGTLPNNTGTGLYLPLFSVTLGCCVRKASGHLLDSITGR</sequence>
<keyword evidence="3" id="KW-1185">Reference proteome</keyword>
<dbReference type="EMBL" id="JXJN01017202">
    <property type="status" value="NOT_ANNOTATED_CDS"/>
    <property type="molecule type" value="Genomic_DNA"/>
</dbReference>
<feature type="transmembrane region" description="Helical" evidence="1">
    <location>
        <begin position="7"/>
        <end position="25"/>
    </location>
</feature>
<reference evidence="2" key="2">
    <citation type="submission" date="2020-05" db="UniProtKB">
        <authorList>
            <consortium name="EnsemblMetazoa"/>
        </authorList>
    </citation>
    <scope>IDENTIFICATION</scope>
    <source>
        <strain evidence="2">IAEA</strain>
    </source>
</reference>
<reference evidence="3" key="1">
    <citation type="submission" date="2015-01" db="EMBL/GenBank/DDBJ databases">
        <authorList>
            <person name="Aksoy S."/>
            <person name="Warren W."/>
            <person name="Wilson R.K."/>
        </authorList>
    </citation>
    <scope>NUCLEOTIDE SEQUENCE [LARGE SCALE GENOMIC DNA]</scope>
    <source>
        <strain evidence="3">IAEA</strain>
    </source>
</reference>
<dbReference type="AlphaFoldDB" id="A0A1B0BN64"/>
<keyword evidence="1" id="KW-0472">Membrane</keyword>
<evidence type="ECO:0000313" key="3">
    <source>
        <dbReference type="Proteomes" id="UP000092460"/>
    </source>
</evidence>
<organism evidence="2 3">
    <name type="scientific">Glossina palpalis gambiensis</name>
    <dbReference type="NCBI Taxonomy" id="67801"/>
    <lineage>
        <taxon>Eukaryota</taxon>
        <taxon>Metazoa</taxon>
        <taxon>Ecdysozoa</taxon>
        <taxon>Arthropoda</taxon>
        <taxon>Hexapoda</taxon>
        <taxon>Insecta</taxon>
        <taxon>Pterygota</taxon>
        <taxon>Neoptera</taxon>
        <taxon>Endopterygota</taxon>
        <taxon>Diptera</taxon>
        <taxon>Brachycera</taxon>
        <taxon>Muscomorpha</taxon>
        <taxon>Hippoboscoidea</taxon>
        <taxon>Glossinidae</taxon>
        <taxon>Glossina</taxon>
    </lineage>
</organism>
<dbReference type="Proteomes" id="UP000092460">
    <property type="component" value="Unassembled WGS sequence"/>
</dbReference>
<dbReference type="STRING" id="67801.A0A1B0BN64"/>